<evidence type="ECO:0000313" key="1">
    <source>
        <dbReference type="EMBL" id="KKN04344.1"/>
    </source>
</evidence>
<gene>
    <name evidence="1" type="ORF">LCGC14_1098230</name>
</gene>
<protein>
    <submittedName>
        <fullName evidence="1">Uncharacterized protein</fullName>
    </submittedName>
</protein>
<comment type="caution">
    <text evidence="1">The sequence shown here is derived from an EMBL/GenBank/DDBJ whole genome shotgun (WGS) entry which is preliminary data.</text>
</comment>
<sequence length="51" mass="6388">MEVENIKYIKLVRRTWWRRLLYSPKLFVRVWRVTRNVRLAFNAVRTLLRAV</sequence>
<reference evidence="1" key="1">
    <citation type="journal article" date="2015" name="Nature">
        <title>Complex archaea that bridge the gap between prokaryotes and eukaryotes.</title>
        <authorList>
            <person name="Spang A."/>
            <person name="Saw J.H."/>
            <person name="Jorgensen S.L."/>
            <person name="Zaremba-Niedzwiedzka K."/>
            <person name="Martijn J."/>
            <person name="Lind A.E."/>
            <person name="van Eijk R."/>
            <person name="Schleper C."/>
            <person name="Guy L."/>
            <person name="Ettema T.J."/>
        </authorList>
    </citation>
    <scope>NUCLEOTIDE SEQUENCE</scope>
</reference>
<accession>A0A0F9MEQ8</accession>
<organism evidence="1">
    <name type="scientific">marine sediment metagenome</name>
    <dbReference type="NCBI Taxonomy" id="412755"/>
    <lineage>
        <taxon>unclassified sequences</taxon>
        <taxon>metagenomes</taxon>
        <taxon>ecological metagenomes</taxon>
    </lineage>
</organism>
<proteinExistence type="predicted"/>
<name>A0A0F9MEQ8_9ZZZZ</name>
<dbReference type="AlphaFoldDB" id="A0A0F9MEQ8"/>
<dbReference type="EMBL" id="LAZR01004930">
    <property type="protein sequence ID" value="KKN04344.1"/>
    <property type="molecule type" value="Genomic_DNA"/>
</dbReference>